<dbReference type="AlphaFoldDB" id="A0A3N2E0V4"/>
<dbReference type="GO" id="GO:0003677">
    <property type="term" value="F:DNA binding"/>
    <property type="evidence" value="ECO:0007669"/>
    <property type="project" value="UniProtKB-KW"/>
</dbReference>
<keyword evidence="2" id="KW-1185">Reference proteome</keyword>
<name>A0A3N2E0V4_9GAMM</name>
<dbReference type="EMBL" id="RKHR01000003">
    <property type="protein sequence ID" value="ROS05726.1"/>
    <property type="molecule type" value="Genomic_DNA"/>
</dbReference>
<dbReference type="SUPFAM" id="SSF47413">
    <property type="entry name" value="lambda repressor-like DNA-binding domains"/>
    <property type="match status" value="1"/>
</dbReference>
<comment type="caution">
    <text evidence="1">The sequence shown here is derived from an EMBL/GenBank/DDBJ whole genome shotgun (WGS) entry which is preliminary data.</text>
</comment>
<dbReference type="Pfam" id="PF14549">
    <property type="entry name" value="P22_Cro"/>
    <property type="match status" value="1"/>
</dbReference>
<dbReference type="Proteomes" id="UP000275394">
    <property type="component" value="Unassembled WGS sequence"/>
</dbReference>
<gene>
    <name evidence="1" type="ORF">EDC56_1276</name>
</gene>
<sequence length="64" mass="7048">MRKKSVIAHFEGTTKASLALGISQAAVSRWGEVVPEKQALRLERITSGKLKYNPNFYTSPPKCG</sequence>
<dbReference type="OrthoDB" id="6693632at2"/>
<evidence type="ECO:0000313" key="2">
    <source>
        <dbReference type="Proteomes" id="UP000275394"/>
    </source>
</evidence>
<dbReference type="InterPro" id="IPR010982">
    <property type="entry name" value="Lambda_DNA-bd_dom_sf"/>
</dbReference>
<reference evidence="1 2" key="1">
    <citation type="submission" date="2018-11" db="EMBL/GenBank/DDBJ databases">
        <title>Genomic Encyclopedia of Type Strains, Phase IV (KMG-IV): sequencing the most valuable type-strain genomes for metagenomic binning, comparative biology and taxonomic classification.</title>
        <authorList>
            <person name="Goeker M."/>
        </authorList>
    </citation>
    <scope>NUCLEOTIDE SEQUENCE [LARGE SCALE GENOMIC DNA]</scope>
    <source>
        <strain evidence="1 2">DSM 100316</strain>
    </source>
</reference>
<dbReference type="RefSeq" id="WP_123711621.1">
    <property type="nucleotide sequence ID" value="NZ_RKHR01000003.1"/>
</dbReference>
<dbReference type="Gene3D" id="1.10.260.40">
    <property type="entry name" value="lambda repressor-like DNA-binding domains"/>
    <property type="match status" value="1"/>
</dbReference>
<organism evidence="1 2">
    <name type="scientific">Sinobacterium caligoides</name>
    <dbReference type="NCBI Taxonomy" id="933926"/>
    <lineage>
        <taxon>Bacteria</taxon>
        <taxon>Pseudomonadati</taxon>
        <taxon>Pseudomonadota</taxon>
        <taxon>Gammaproteobacteria</taxon>
        <taxon>Cellvibrionales</taxon>
        <taxon>Spongiibacteraceae</taxon>
        <taxon>Sinobacterium</taxon>
    </lineage>
</organism>
<protein>
    <submittedName>
        <fullName evidence="1">DNA-binding transcriptional regulator Cro</fullName>
    </submittedName>
</protein>
<proteinExistence type="predicted"/>
<keyword evidence="1" id="KW-0238">DNA-binding</keyword>
<evidence type="ECO:0000313" key="1">
    <source>
        <dbReference type="EMBL" id="ROS05726.1"/>
    </source>
</evidence>
<accession>A0A3N2E0V4</accession>